<dbReference type="InterPro" id="IPR038213">
    <property type="entry name" value="IFI6/IFI27-like_sf"/>
</dbReference>
<dbReference type="EMBL" id="JARKIK010000009">
    <property type="protein sequence ID" value="KAK8749490.1"/>
    <property type="molecule type" value="Genomic_DNA"/>
</dbReference>
<comment type="caution">
    <text evidence="7">The sequence shown here is derived from an EMBL/GenBank/DDBJ whole genome shotgun (WGS) entry which is preliminary data.</text>
</comment>
<dbReference type="Pfam" id="PF06140">
    <property type="entry name" value="Ifi-6-16"/>
    <property type="match status" value="1"/>
</dbReference>
<dbReference type="AlphaFoldDB" id="A0AAW0XY82"/>
<organism evidence="7 8">
    <name type="scientific">Cherax quadricarinatus</name>
    <name type="common">Australian red claw crayfish</name>
    <dbReference type="NCBI Taxonomy" id="27406"/>
    <lineage>
        <taxon>Eukaryota</taxon>
        <taxon>Metazoa</taxon>
        <taxon>Ecdysozoa</taxon>
        <taxon>Arthropoda</taxon>
        <taxon>Crustacea</taxon>
        <taxon>Multicrustacea</taxon>
        <taxon>Malacostraca</taxon>
        <taxon>Eumalacostraca</taxon>
        <taxon>Eucarida</taxon>
        <taxon>Decapoda</taxon>
        <taxon>Pleocyemata</taxon>
        <taxon>Astacidea</taxon>
        <taxon>Parastacoidea</taxon>
        <taxon>Parastacidae</taxon>
        <taxon>Cherax</taxon>
    </lineage>
</organism>
<feature type="region of interest" description="Disordered" evidence="6">
    <location>
        <begin position="28"/>
        <end position="111"/>
    </location>
</feature>
<evidence type="ECO:0000256" key="2">
    <source>
        <dbReference type="ARBA" id="ARBA00007262"/>
    </source>
</evidence>
<keyword evidence="8" id="KW-1185">Reference proteome</keyword>
<evidence type="ECO:0008006" key="9">
    <source>
        <dbReference type="Google" id="ProtNLM"/>
    </source>
</evidence>
<dbReference type="GO" id="GO:0016020">
    <property type="term" value="C:membrane"/>
    <property type="evidence" value="ECO:0007669"/>
    <property type="project" value="UniProtKB-SubCell"/>
</dbReference>
<dbReference type="Gene3D" id="6.10.110.10">
    <property type="match status" value="1"/>
</dbReference>
<feature type="compositionally biased region" description="Polar residues" evidence="6">
    <location>
        <begin position="31"/>
        <end position="41"/>
    </location>
</feature>
<keyword evidence="4" id="KW-1133">Transmembrane helix</keyword>
<evidence type="ECO:0000256" key="3">
    <source>
        <dbReference type="ARBA" id="ARBA00022692"/>
    </source>
</evidence>
<sequence>MPKGRVASPGDLSDAGFTSDGITKGSLAANMMSNSDRSASSRGVVPGMQSAGARGQTYTGENTTRTALDHSGFGSGGIRGSSVGSGAMSSADKSGSGMGVVSANQSIGARK</sequence>
<comment type="similarity">
    <text evidence="2">Belongs to the IFI6/IFI27 family.</text>
</comment>
<dbReference type="InterPro" id="IPR009311">
    <property type="entry name" value="IFI6/IFI27-like"/>
</dbReference>
<proteinExistence type="inferred from homology"/>
<evidence type="ECO:0000313" key="8">
    <source>
        <dbReference type="Proteomes" id="UP001445076"/>
    </source>
</evidence>
<evidence type="ECO:0000313" key="7">
    <source>
        <dbReference type="EMBL" id="KAK8749490.1"/>
    </source>
</evidence>
<accession>A0AAW0XY82</accession>
<feature type="compositionally biased region" description="Low complexity" evidence="6">
    <location>
        <begin position="80"/>
        <end position="91"/>
    </location>
</feature>
<comment type="subcellular location">
    <subcellularLocation>
        <location evidence="1">Membrane</location>
        <topology evidence="1">Multi-pass membrane protein</topology>
    </subcellularLocation>
</comment>
<evidence type="ECO:0000256" key="4">
    <source>
        <dbReference type="ARBA" id="ARBA00022989"/>
    </source>
</evidence>
<feature type="region of interest" description="Disordered" evidence="6">
    <location>
        <begin position="1"/>
        <end position="20"/>
    </location>
</feature>
<dbReference type="Proteomes" id="UP001445076">
    <property type="component" value="Unassembled WGS sequence"/>
</dbReference>
<feature type="compositionally biased region" description="Polar residues" evidence="6">
    <location>
        <begin position="102"/>
        <end position="111"/>
    </location>
</feature>
<protein>
    <recommendedName>
        <fullName evidence="9">IFI6 protein</fullName>
    </recommendedName>
</protein>
<evidence type="ECO:0000256" key="1">
    <source>
        <dbReference type="ARBA" id="ARBA00004141"/>
    </source>
</evidence>
<keyword evidence="3" id="KW-0812">Transmembrane</keyword>
<name>A0AAW0XY82_CHEQU</name>
<feature type="compositionally biased region" description="Polar residues" evidence="6">
    <location>
        <begin position="56"/>
        <end position="66"/>
    </location>
</feature>
<evidence type="ECO:0000256" key="5">
    <source>
        <dbReference type="ARBA" id="ARBA00023136"/>
    </source>
</evidence>
<gene>
    <name evidence="7" type="ORF">OTU49_015393</name>
</gene>
<evidence type="ECO:0000256" key="6">
    <source>
        <dbReference type="SAM" id="MobiDB-lite"/>
    </source>
</evidence>
<reference evidence="7 8" key="1">
    <citation type="journal article" date="2024" name="BMC Genomics">
        <title>Genome assembly of redclaw crayfish (Cherax quadricarinatus) provides insights into its immune adaptation and hypoxia tolerance.</title>
        <authorList>
            <person name="Liu Z."/>
            <person name="Zheng J."/>
            <person name="Li H."/>
            <person name="Fang K."/>
            <person name="Wang S."/>
            <person name="He J."/>
            <person name="Zhou D."/>
            <person name="Weng S."/>
            <person name="Chi M."/>
            <person name="Gu Z."/>
            <person name="He J."/>
            <person name="Li F."/>
            <person name="Wang M."/>
        </authorList>
    </citation>
    <scope>NUCLEOTIDE SEQUENCE [LARGE SCALE GENOMIC DNA]</scope>
    <source>
        <strain evidence="7">ZL_2023a</strain>
    </source>
</reference>
<keyword evidence="5" id="KW-0472">Membrane</keyword>